<dbReference type="RefSeq" id="WP_027951776.1">
    <property type="nucleotide sequence ID" value="NZ_JADU01000007.1"/>
</dbReference>
<dbReference type="InterPro" id="IPR017853">
    <property type="entry name" value="GH"/>
</dbReference>
<dbReference type="Pfam" id="PF02837">
    <property type="entry name" value="Glyco_hydro_2_N"/>
    <property type="match status" value="1"/>
</dbReference>
<proteinExistence type="inferred from homology"/>
<evidence type="ECO:0000256" key="4">
    <source>
        <dbReference type="ARBA" id="ARBA00011245"/>
    </source>
</evidence>
<dbReference type="SUPFAM" id="SSF51445">
    <property type="entry name" value="(Trans)glycosidases"/>
    <property type="match status" value="1"/>
</dbReference>
<dbReference type="Gene3D" id="2.60.120.260">
    <property type="entry name" value="Galactose-binding domain-like"/>
    <property type="match status" value="1"/>
</dbReference>
<dbReference type="Pfam" id="PF02929">
    <property type="entry name" value="Bgal_small_N"/>
    <property type="match status" value="1"/>
</dbReference>
<protein>
    <recommendedName>
        <fullName evidence="5">beta-galactosidase</fullName>
        <ecNumber evidence="5">3.2.1.23</ecNumber>
    </recommendedName>
    <alternativeName>
        <fullName evidence="9">Lactase</fullName>
    </alternativeName>
</protein>
<accession>A0ABV5ZMA2</accession>
<dbReference type="Proteomes" id="UP001589688">
    <property type="component" value="Unassembled WGS sequence"/>
</dbReference>
<keyword evidence="10" id="KW-0732">Signal</keyword>
<evidence type="ECO:0000256" key="3">
    <source>
        <dbReference type="ARBA" id="ARBA00007401"/>
    </source>
</evidence>
<dbReference type="Pfam" id="PF02836">
    <property type="entry name" value="Glyco_hydro_2_C"/>
    <property type="match status" value="1"/>
</dbReference>
<dbReference type="InterPro" id="IPR008979">
    <property type="entry name" value="Galactose-bd-like_sf"/>
</dbReference>
<evidence type="ECO:0000256" key="5">
    <source>
        <dbReference type="ARBA" id="ARBA00012756"/>
    </source>
</evidence>
<evidence type="ECO:0000256" key="7">
    <source>
        <dbReference type="ARBA" id="ARBA00022837"/>
    </source>
</evidence>
<dbReference type="SUPFAM" id="SSF49785">
    <property type="entry name" value="Galactose-binding domain-like"/>
    <property type="match status" value="1"/>
</dbReference>
<evidence type="ECO:0000256" key="9">
    <source>
        <dbReference type="ARBA" id="ARBA00032230"/>
    </source>
</evidence>
<dbReference type="InterPro" id="IPR006104">
    <property type="entry name" value="Glyco_hydro_2_N"/>
</dbReference>
<dbReference type="InterPro" id="IPR006101">
    <property type="entry name" value="Glyco_hydro_2"/>
</dbReference>
<evidence type="ECO:0000256" key="6">
    <source>
        <dbReference type="ARBA" id="ARBA00022801"/>
    </source>
</evidence>
<dbReference type="EMBL" id="JBHLZF010000002">
    <property type="protein sequence ID" value="MFB9898513.1"/>
    <property type="molecule type" value="Genomic_DNA"/>
</dbReference>
<gene>
    <name evidence="12" type="ORF">ACFFK8_12090</name>
</gene>
<evidence type="ECO:0000313" key="12">
    <source>
        <dbReference type="EMBL" id="MFB9898513.1"/>
    </source>
</evidence>
<dbReference type="Pfam" id="PF00703">
    <property type="entry name" value="Glyco_hydro_2"/>
    <property type="match status" value="1"/>
</dbReference>
<keyword evidence="13" id="KW-1185">Reference proteome</keyword>
<comment type="cofactor">
    <cofactor evidence="2">
        <name>Ca(2+)</name>
        <dbReference type="ChEBI" id="CHEBI:29108"/>
    </cofactor>
</comment>
<dbReference type="SUPFAM" id="SSF49303">
    <property type="entry name" value="beta-Galactosidase/glucuronidase domain"/>
    <property type="match status" value="2"/>
</dbReference>
<dbReference type="GO" id="GO:0016787">
    <property type="term" value="F:hydrolase activity"/>
    <property type="evidence" value="ECO:0007669"/>
    <property type="project" value="UniProtKB-KW"/>
</dbReference>
<dbReference type="Gene3D" id="3.20.20.80">
    <property type="entry name" value="Glycosidases"/>
    <property type="match status" value="1"/>
</dbReference>
<dbReference type="SMART" id="SM01038">
    <property type="entry name" value="Bgal_small_N"/>
    <property type="match status" value="1"/>
</dbReference>
<keyword evidence="8" id="KW-0326">Glycosidase</keyword>
<comment type="caution">
    <text evidence="12">The sequence shown here is derived from an EMBL/GenBank/DDBJ whole genome shotgun (WGS) entry which is preliminary data.</text>
</comment>
<dbReference type="Pfam" id="PF16353">
    <property type="entry name" value="LacZ_4"/>
    <property type="match status" value="1"/>
</dbReference>
<dbReference type="InterPro" id="IPR013783">
    <property type="entry name" value="Ig-like_fold"/>
</dbReference>
<dbReference type="PANTHER" id="PTHR46323:SF2">
    <property type="entry name" value="BETA-GALACTOSIDASE"/>
    <property type="match status" value="1"/>
</dbReference>
<sequence length="1071" mass="121332">MMKTTLFITAMMGMALSMTAAKPKPSVAVDPQPTWTEWNDLQVNEVNRFKMHTSFFGYENEAAALKGDKTASANYLSLHGPWKFNWVANADQRPTDFYKTDLDDSAWKTMQIPGNWELNGFGDPEYVNVGFAWRYQFDWNKPLNIPTKDNHVGSYRRTITLPANWNGKQIIAHFGSVTSNIYLYVNGRYVGYAEDAKSAAEFDITQYVHPGANLIAFQTFRWCDGSLSEDQDFWRLSGVARDSYLYAQDAKVNVSNLRITPNLENDYTDGELLIDVDVQGDPVIEFQLLNEGGAVVGRSTGNFRRMTRGTARFMVRNVKKWTAETPYLYTLLAVVKDAKGNVVQAIPQKVGFRKVEIKNSQLLVNGQPVLFKGADRHEMDPDGGYVVTRERMIQDIKIMKRLNINAVRTCHYTDDPLWYDLCDEYGLYVTAEANQESHGFGYNDNSEAKKPIFARQILERNQHNIEIQFNHPSIIVWSLGNETADGPNFTAAYQWVKSQDQSRPIHWERAGIDGSNTDIFCPMYYSHEACERYAQNPAYTKPLIQCEYNHTMGNSGGGLKEYWDLVRKYPKFQGGYDWDFVDQGLHRHPDFKASRTLADYEAIAAKYEVGTGNMSPLYTYGGDYNKTDASDNNFNCNGIIGPDRQLNPHAYDLAYVYQNIWAQPVDLKAGTVSVYNEYFFRDLSNYKLVWTLLQNGKAVQHGEVGDLQVAPQQTRTYTLPYQVPADGEIMLNIEFKLKTAEPLMAAGQTVAHRQLAVREEAPVSYTENTMMNQKLKIDNNKKNPLLLLTSDQARLAFDKATGLLCQYTVDGQNLLGEGGALKPNFWRAVTDNDMGAQLQKKFVAWRNPKMTLKSFVVEKVKAGKGTAAKITATYDMPEVQSTLTLTYNAAADGSLAVTEALKTTPGAEVSPMLRFGMLMELPYGMDQSRFYGRGPIENYIDRKESQPLGIYTQTADQQFFPYIRPQETGTKSDIRWWQQTDGAGRGFRLTATDRFSASALHYSVASLDEGDEKAQRHSPELERSKYTELCFDLAQYGLGDENSWGALPLPQHRLTYKDMTFTFCITPQTVK</sequence>
<feature type="chain" id="PRO_5046594356" description="beta-galactosidase" evidence="10">
    <location>
        <begin position="21"/>
        <end position="1071"/>
    </location>
</feature>
<dbReference type="Gene3D" id="2.70.98.10">
    <property type="match status" value="1"/>
</dbReference>
<evidence type="ECO:0000256" key="10">
    <source>
        <dbReference type="SAM" id="SignalP"/>
    </source>
</evidence>
<evidence type="ECO:0000256" key="2">
    <source>
        <dbReference type="ARBA" id="ARBA00001913"/>
    </source>
</evidence>
<feature type="domain" description="Beta galactosidase small chain/" evidence="11">
    <location>
        <begin position="787"/>
        <end position="1066"/>
    </location>
</feature>
<comment type="catalytic activity">
    <reaction evidence="1">
        <text>Hydrolysis of terminal non-reducing beta-D-galactose residues in beta-D-galactosides.</text>
        <dbReference type="EC" id="3.2.1.23"/>
    </reaction>
</comment>
<organism evidence="12 13">
    <name type="scientific">Hallella seregens ATCC 51272</name>
    <dbReference type="NCBI Taxonomy" id="1336250"/>
    <lineage>
        <taxon>Bacteria</taxon>
        <taxon>Pseudomonadati</taxon>
        <taxon>Bacteroidota</taxon>
        <taxon>Bacteroidia</taxon>
        <taxon>Bacteroidales</taxon>
        <taxon>Prevotellaceae</taxon>
        <taxon>Hallella</taxon>
    </lineage>
</organism>
<reference evidence="12 13" key="1">
    <citation type="submission" date="2024-09" db="EMBL/GenBank/DDBJ databases">
        <authorList>
            <person name="Sun Q."/>
            <person name="Mori K."/>
        </authorList>
    </citation>
    <scope>NUCLEOTIDE SEQUENCE [LARGE SCALE GENOMIC DNA]</scope>
    <source>
        <strain evidence="12 13">ATCC 51272</strain>
    </source>
</reference>
<dbReference type="Gene3D" id="2.60.40.10">
    <property type="entry name" value="Immunoglobulins"/>
    <property type="match status" value="2"/>
</dbReference>
<comment type="subunit">
    <text evidence="4">Monomer.</text>
</comment>
<dbReference type="InterPro" id="IPR004199">
    <property type="entry name" value="B-gal_small/dom_5"/>
</dbReference>
<dbReference type="InterPro" id="IPR036156">
    <property type="entry name" value="Beta-gal/glucu_dom_sf"/>
</dbReference>
<dbReference type="EC" id="3.2.1.23" evidence="5"/>
<evidence type="ECO:0000256" key="8">
    <source>
        <dbReference type="ARBA" id="ARBA00023295"/>
    </source>
</evidence>
<dbReference type="InterPro" id="IPR006103">
    <property type="entry name" value="Glyco_hydro_2_cat"/>
</dbReference>
<dbReference type="InterPro" id="IPR050347">
    <property type="entry name" value="Bact_Beta-galactosidase"/>
</dbReference>
<keyword evidence="6 12" id="KW-0378">Hydrolase</keyword>
<name>A0ABV5ZMA2_9BACT</name>
<dbReference type="PANTHER" id="PTHR46323">
    <property type="entry name" value="BETA-GALACTOSIDASE"/>
    <property type="match status" value="1"/>
</dbReference>
<evidence type="ECO:0000259" key="11">
    <source>
        <dbReference type="SMART" id="SM01038"/>
    </source>
</evidence>
<dbReference type="InterPro" id="IPR011013">
    <property type="entry name" value="Gal_mutarotase_sf_dom"/>
</dbReference>
<dbReference type="PRINTS" id="PR00132">
    <property type="entry name" value="GLHYDRLASE2"/>
</dbReference>
<dbReference type="InterPro" id="IPR032312">
    <property type="entry name" value="LacZ_4"/>
</dbReference>
<dbReference type="InterPro" id="IPR006102">
    <property type="entry name" value="Ig-like_GH2"/>
</dbReference>
<feature type="signal peptide" evidence="10">
    <location>
        <begin position="1"/>
        <end position="20"/>
    </location>
</feature>
<dbReference type="SUPFAM" id="SSF74650">
    <property type="entry name" value="Galactose mutarotase-like"/>
    <property type="match status" value="1"/>
</dbReference>
<dbReference type="InterPro" id="IPR014718">
    <property type="entry name" value="GH-type_carb-bd"/>
</dbReference>
<evidence type="ECO:0000313" key="13">
    <source>
        <dbReference type="Proteomes" id="UP001589688"/>
    </source>
</evidence>
<evidence type="ECO:0000256" key="1">
    <source>
        <dbReference type="ARBA" id="ARBA00001412"/>
    </source>
</evidence>
<keyword evidence="7" id="KW-0106">Calcium</keyword>
<comment type="similarity">
    <text evidence="3">Belongs to the glycosyl hydrolase 2 family.</text>
</comment>